<dbReference type="InterPro" id="IPR011990">
    <property type="entry name" value="TPR-like_helical_dom_sf"/>
</dbReference>
<proteinExistence type="predicted"/>
<organism evidence="3 4">
    <name type="scientific">Limibacillus halophilus</name>
    <dbReference type="NCBI Taxonomy" id="1579333"/>
    <lineage>
        <taxon>Bacteria</taxon>
        <taxon>Pseudomonadati</taxon>
        <taxon>Pseudomonadota</taxon>
        <taxon>Alphaproteobacteria</taxon>
        <taxon>Rhodospirillales</taxon>
        <taxon>Rhodovibrionaceae</taxon>
        <taxon>Limibacillus</taxon>
    </lineage>
</organism>
<accession>A0A839SVW7</accession>
<gene>
    <name evidence="3" type="ORF">FHR98_002126</name>
</gene>
<dbReference type="SUPFAM" id="SSF81901">
    <property type="entry name" value="HCP-like"/>
    <property type="match status" value="1"/>
</dbReference>
<keyword evidence="1" id="KW-0732">Signal</keyword>
<evidence type="ECO:0000259" key="2">
    <source>
        <dbReference type="PROSITE" id="PS51724"/>
    </source>
</evidence>
<dbReference type="InterPro" id="IPR050767">
    <property type="entry name" value="Sel1_AlgK"/>
</dbReference>
<feature type="signal peptide" evidence="1">
    <location>
        <begin position="1"/>
        <end position="26"/>
    </location>
</feature>
<sequence>MHKTAAFGLLLLAAAVLVLPTSTALANYEQGLRAFNAAAYAQAETIWEPLAEDGDARAQYALGVLYETKAGADEVVLEKAIHWYSRAAAQNHPDALTNLGGLYAQGSGVARDTTKAFSLWSRAANLGNALAAYNLGLAYYRGEGVLADIAKSREWFKQSAESGLADAQFAMGQVYLLGVGVDADSVAALTWFSLAERQGHEAAAEEARKLRETGVGLQEEMAASTEIEERTDSVAVVEAAAPKPNEEILPDDAQSAIVEPSQTDVPAPQVIEQQASVSAPVEPAAESGADDDASLGSDKGIVVWLGTFGDRDDAEEFRRKTLALYKGLFAGHPISIVPLGGSSGYRVFAQGMVDGADAEVFCRTLRAGIENAYCAALAL</sequence>
<dbReference type="SMART" id="SM00671">
    <property type="entry name" value="SEL1"/>
    <property type="match status" value="4"/>
</dbReference>
<comment type="caution">
    <text evidence="3">The sequence shown here is derived from an EMBL/GenBank/DDBJ whole genome shotgun (WGS) entry which is preliminary data.</text>
</comment>
<dbReference type="InterPro" id="IPR006597">
    <property type="entry name" value="Sel1-like"/>
</dbReference>
<name>A0A839SVW7_9PROT</name>
<dbReference type="EMBL" id="JACHXA010000005">
    <property type="protein sequence ID" value="MBB3065830.1"/>
    <property type="molecule type" value="Genomic_DNA"/>
</dbReference>
<reference evidence="3 4" key="1">
    <citation type="submission" date="2020-08" db="EMBL/GenBank/DDBJ databases">
        <title>Genomic Encyclopedia of Type Strains, Phase III (KMG-III): the genomes of soil and plant-associated and newly described type strains.</title>
        <authorList>
            <person name="Whitman W."/>
        </authorList>
    </citation>
    <scope>NUCLEOTIDE SEQUENCE [LARGE SCALE GENOMIC DNA]</scope>
    <source>
        <strain evidence="3 4">CECT 8803</strain>
    </source>
</reference>
<evidence type="ECO:0000256" key="1">
    <source>
        <dbReference type="SAM" id="SignalP"/>
    </source>
</evidence>
<feature type="chain" id="PRO_5032583736" evidence="1">
    <location>
        <begin position="27"/>
        <end position="379"/>
    </location>
</feature>
<dbReference type="Proteomes" id="UP000581135">
    <property type="component" value="Unassembled WGS sequence"/>
</dbReference>
<protein>
    <submittedName>
        <fullName evidence="3">TPR repeat protein</fullName>
    </submittedName>
</protein>
<dbReference type="PANTHER" id="PTHR11102:SF160">
    <property type="entry name" value="ERAD-ASSOCIATED E3 UBIQUITIN-PROTEIN LIGASE COMPONENT HRD3"/>
    <property type="match status" value="1"/>
</dbReference>
<dbReference type="Pfam" id="PF08238">
    <property type="entry name" value="Sel1"/>
    <property type="match status" value="4"/>
</dbReference>
<dbReference type="InterPro" id="IPR007730">
    <property type="entry name" value="SPOR-like_dom"/>
</dbReference>
<dbReference type="Gene3D" id="1.25.40.10">
    <property type="entry name" value="Tetratricopeptide repeat domain"/>
    <property type="match status" value="2"/>
</dbReference>
<feature type="domain" description="SPOR" evidence="2">
    <location>
        <begin position="295"/>
        <end position="379"/>
    </location>
</feature>
<evidence type="ECO:0000313" key="3">
    <source>
        <dbReference type="EMBL" id="MBB3065830.1"/>
    </source>
</evidence>
<dbReference type="RefSeq" id="WP_183416652.1">
    <property type="nucleotide sequence ID" value="NZ_JACHXA010000005.1"/>
</dbReference>
<dbReference type="PROSITE" id="PS51724">
    <property type="entry name" value="SPOR"/>
    <property type="match status" value="1"/>
</dbReference>
<dbReference type="PANTHER" id="PTHR11102">
    <property type="entry name" value="SEL-1-LIKE PROTEIN"/>
    <property type="match status" value="1"/>
</dbReference>
<keyword evidence="4" id="KW-1185">Reference proteome</keyword>
<dbReference type="AlphaFoldDB" id="A0A839SVW7"/>
<evidence type="ECO:0000313" key="4">
    <source>
        <dbReference type="Proteomes" id="UP000581135"/>
    </source>
</evidence>
<dbReference type="GO" id="GO:0042834">
    <property type="term" value="F:peptidoglycan binding"/>
    <property type="evidence" value="ECO:0007669"/>
    <property type="project" value="InterPro"/>
</dbReference>